<dbReference type="VEuPathDB" id="FungiDB:AFLA_001552"/>
<dbReference type="EMBL" id="ML734557">
    <property type="protein sequence ID" value="KAB8252003.1"/>
    <property type="molecule type" value="Genomic_DNA"/>
</dbReference>
<feature type="compositionally biased region" description="Acidic residues" evidence="1">
    <location>
        <begin position="31"/>
        <end position="41"/>
    </location>
</feature>
<dbReference type="AlphaFoldDB" id="A0A5N6HH77"/>
<evidence type="ECO:0000313" key="2">
    <source>
        <dbReference type="EMBL" id="KAB8252003.1"/>
    </source>
</evidence>
<accession>A0A5N6HH77</accession>
<organism evidence="2">
    <name type="scientific">Aspergillus flavus</name>
    <dbReference type="NCBI Taxonomy" id="5059"/>
    <lineage>
        <taxon>Eukaryota</taxon>
        <taxon>Fungi</taxon>
        <taxon>Dikarya</taxon>
        <taxon>Ascomycota</taxon>
        <taxon>Pezizomycotina</taxon>
        <taxon>Eurotiomycetes</taxon>
        <taxon>Eurotiomycetidae</taxon>
        <taxon>Eurotiales</taxon>
        <taxon>Aspergillaceae</taxon>
        <taxon>Aspergillus</taxon>
        <taxon>Aspergillus subgen. Circumdati</taxon>
    </lineage>
</organism>
<reference evidence="2" key="1">
    <citation type="submission" date="2019-04" db="EMBL/GenBank/DDBJ databases">
        <title>Friends and foes A comparative genomics study of 23 Aspergillus species from section Flavi.</title>
        <authorList>
            <consortium name="DOE Joint Genome Institute"/>
            <person name="Kjaerbolling I."/>
            <person name="Vesth T."/>
            <person name="Frisvad J.C."/>
            <person name="Nybo J.L."/>
            <person name="Theobald S."/>
            <person name="Kildgaard S."/>
            <person name="Isbrandt T."/>
            <person name="Kuo A."/>
            <person name="Sato A."/>
            <person name="Lyhne E.K."/>
            <person name="Kogle M.E."/>
            <person name="Wiebenga A."/>
            <person name="Kun R.S."/>
            <person name="Lubbers R.J."/>
            <person name="Makela M.R."/>
            <person name="Barry K."/>
            <person name="Chovatia M."/>
            <person name="Clum A."/>
            <person name="Daum C."/>
            <person name="Haridas S."/>
            <person name="He G."/>
            <person name="LaButti K."/>
            <person name="Lipzen A."/>
            <person name="Mondo S."/>
            <person name="Riley R."/>
            <person name="Salamov A."/>
            <person name="Simmons B.A."/>
            <person name="Magnuson J.K."/>
            <person name="Henrissat B."/>
            <person name="Mortensen U.H."/>
            <person name="Larsen T.O."/>
            <person name="Devries R.P."/>
            <person name="Grigoriev I.V."/>
            <person name="Machida M."/>
            <person name="Baker S.E."/>
            <person name="Andersen M.R."/>
        </authorList>
    </citation>
    <scope>NUCLEOTIDE SEQUENCE [LARGE SCALE GENOMIC DNA]</scope>
    <source>
        <strain evidence="2">CBS 121.62</strain>
    </source>
</reference>
<name>A0A5N6HH77_ASPFL</name>
<evidence type="ECO:0000256" key="1">
    <source>
        <dbReference type="SAM" id="MobiDB-lite"/>
    </source>
</evidence>
<dbReference type="VEuPathDB" id="FungiDB:F9C07_3039"/>
<dbReference type="Proteomes" id="UP000325434">
    <property type="component" value="Unassembled WGS sequence"/>
</dbReference>
<protein>
    <submittedName>
        <fullName evidence="2">Uncharacterized protein</fullName>
    </submittedName>
</protein>
<gene>
    <name evidence="2" type="ORF">BDV35DRAFT_277418</name>
</gene>
<proteinExistence type="predicted"/>
<feature type="region of interest" description="Disordered" evidence="1">
    <location>
        <begin position="1"/>
        <end position="44"/>
    </location>
</feature>
<sequence>MSTPTSPVDKLPHRSSTLTSSIAPDRRASMSDDEAIPDSDSSETTNLLNERLRALKHMCGYLEDYVTVTSKVQRSHSKDYEKVLKVSGLPSDYSSIYLYIQI</sequence>